<dbReference type="Proteomes" id="UP000325313">
    <property type="component" value="Unassembled WGS sequence"/>
</dbReference>
<protein>
    <submittedName>
        <fullName evidence="2">Uncharacterized protein</fullName>
    </submittedName>
</protein>
<feature type="compositionally biased region" description="Polar residues" evidence="1">
    <location>
        <begin position="1"/>
        <end position="10"/>
    </location>
</feature>
<feature type="region of interest" description="Disordered" evidence="1">
    <location>
        <begin position="1"/>
        <end position="47"/>
    </location>
</feature>
<evidence type="ECO:0000256" key="1">
    <source>
        <dbReference type="SAM" id="MobiDB-lite"/>
    </source>
</evidence>
<evidence type="ECO:0000313" key="2">
    <source>
        <dbReference type="EMBL" id="KAA1127558.1"/>
    </source>
</evidence>
<dbReference type="AlphaFoldDB" id="A0A5B0RQP2"/>
<evidence type="ECO:0000313" key="3">
    <source>
        <dbReference type="Proteomes" id="UP000325313"/>
    </source>
</evidence>
<proteinExistence type="predicted"/>
<name>A0A5B0RQP2_PUCGR</name>
<accession>A0A5B0RQP2</accession>
<reference evidence="2 3" key="1">
    <citation type="submission" date="2019-05" db="EMBL/GenBank/DDBJ databases">
        <title>Emergence of the Ug99 lineage of the wheat stem rust pathogen through somatic hybridization.</title>
        <authorList>
            <person name="Li F."/>
            <person name="Upadhyaya N.M."/>
            <person name="Sperschneider J."/>
            <person name="Matny O."/>
            <person name="Nguyen-Phuc H."/>
            <person name="Mago R."/>
            <person name="Raley C."/>
            <person name="Miller M.E."/>
            <person name="Silverstein K.A.T."/>
            <person name="Henningsen E."/>
            <person name="Hirsch C.D."/>
            <person name="Visser B."/>
            <person name="Pretorius Z.A."/>
            <person name="Steffenson B.J."/>
            <person name="Schwessinger B."/>
            <person name="Dodds P.N."/>
            <person name="Figueroa M."/>
        </authorList>
    </citation>
    <scope>NUCLEOTIDE SEQUENCE [LARGE SCALE GENOMIC DNA]</scope>
    <source>
        <strain evidence="2 3">Ug99</strain>
    </source>
</reference>
<gene>
    <name evidence="2" type="ORF">PGTUg99_002051</name>
</gene>
<comment type="caution">
    <text evidence="2">The sequence shown here is derived from an EMBL/GenBank/DDBJ whole genome shotgun (WGS) entry which is preliminary data.</text>
</comment>
<organism evidence="2 3">
    <name type="scientific">Puccinia graminis f. sp. tritici</name>
    <dbReference type="NCBI Taxonomy" id="56615"/>
    <lineage>
        <taxon>Eukaryota</taxon>
        <taxon>Fungi</taxon>
        <taxon>Dikarya</taxon>
        <taxon>Basidiomycota</taxon>
        <taxon>Pucciniomycotina</taxon>
        <taxon>Pucciniomycetes</taxon>
        <taxon>Pucciniales</taxon>
        <taxon>Pucciniaceae</taxon>
        <taxon>Puccinia</taxon>
    </lineage>
</organism>
<dbReference type="EMBL" id="VDEP01000166">
    <property type="protein sequence ID" value="KAA1127558.1"/>
    <property type="molecule type" value="Genomic_DNA"/>
</dbReference>
<sequence>MRGYQGSNYTDGYIDKRSAGNKPPPENKSGNTAHHKQNSSAPPVGWPLTVKSEMNIGKWEEALSKANLLPELQGVIDGFLHGFDQGIPNHGISAMRWYTPDNHSSAILAKEKIQASISQEVVAKRTFGPIHS</sequence>